<feature type="transmembrane region" description="Helical" evidence="1">
    <location>
        <begin position="42"/>
        <end position="62"/>
    </location>
</feature>
<name>A0A517PZ82_9PLAN</name>
<accession>A0A517PZ82</accession>
<sequence length="304" mass="33350">MYHYHPDQREMKTHRASDCHSDCVRCCAGTALRARGFTLVELLMAMSISAILVMALAGIVTATQSAWRHTQGIEDSQAEINASFDRMRMMISQAGIYQVNGQAPEVGLAVVTRAWNYIDVPDILVVWSGGRNGGISQNGTLNRLPRMNEILIYTSDPADAHQFVEIALPDSSAEIDFNSSAFDNTIRTAIQSSQAEKALLSKRLKNSQYLLSGSPWGPTASNLIFTITRTPDDASLQATTPGTSDWMNLPWPQGTVSATSGLRQVTVNYEIQFETAEQNTLTDINSETALPFFGSSSRLYAYTP</sequence>
<dbReference type="InterPro" id="IPR012902">
    <property type="entry name" value="N_methyl_site"/>
</dbReference>
<keyword evidence="1" id="KW-0812">Transmembrane</keyword>
<organism evidence="2 3">
    <name type="scientific">Gimesia chilikensis</name>
    <dbReference type="NCBI Taxonomy" id="2605989"/>
    <lineage>
        <taxon>Bacteria</taxon>
        <taxon>Pseudomonadati</taxon>
        <taxon>Planctomycetota</taxon>
        <taxon>Planctomycetia</taxon>
        <taxon>Planctomycetales</taxon>
        <taxon>Planctomycetaceae</taxon>
        <taxon>Gimesia</taxon>
    </lineage>
</organism>
<dbReference type="Proteomes" id="UP000320421">
    <property type="component" value="Chromosome"/>
</dbReference>
<keyword evidence="1" id="KW-0472">Membrane</keyword>
<proteinExistence type="predicted"/>
<dbReference type="PROSITE" id="PS00409">
    <property type="entry name" value="PROKAR_NTER_METHYL"/>
    <property type="match status" value="1"/>
</dbReference>
<protein>
    <recommendedName>
        <fullName evidence="4">Prepilin-type N-terminal cleavage/methylation domain-containing protein</fullName>
    </recommendedName>
</protein>
<evidence type="ECO:0000313" key="3">
    <source>
        <dbReference type="Proteomes" id="UP000320421"/>
    </source>
</evidence>
<dbReference type="NCBIfam" id="TIGR02532">
    <property type="entry name" value="IV_pilin_GFxxxE"/>
    <property type="match status" value="1"/>
</dbReference>
<gene>
    <name evidence="2" type="ORF">HG66A1_65280</name>
</gene>
<evidence type="ECO:0008006" key="4">
    <source>
        <dbReference type="Google" id="ProtNLM"/>
    </source>
</evidence>
<keyword evidence="3" id="KW-1185">Reference proteome</keyword>
<dbReference type="EMBL" id="CP036266">
    <property type="protein sequence ID" value="QDT24693.1"/>
    <property type="molecule type" value="Genomic_DNA"/>
</dbReference>
<evidence type="ECO:0000256" key="1">
    <source>
        <dbReference type="SAM" id="Phobius"/>
    </source>
</evidence>
<reference evidence="2 3" key="1">
    <citation type="submission" date="2019-02" db="EMBL/GenBank/DDBJ databases">
        <title>Deep-cultivation of Planctomycetes and their phenomic and genomic characterization uncovers novel biology.</title>
        <authorList>
            <person name="Wiegand S."/>
            <person name="Jogler M."/>
            <person name="Boedeker C."/>
            <person name="Pinto D."/>
            <person name="Vollmers J."/>
            <person name="Rivas-Marin E."/>
            <person name="Kohn T."/>
            <person name="Peeters S.H."/>
            <person name="Heuer A."/>
            <person name="Rast P."/>
            <person name="Oberbeckmann S."/>
            <person name="Bunk B."/>
            <person name="Jeske O."/>
            <person name="Meyerdierks A."/>
            <person name="Storesund J.E."/>
            <person name="Kallscheuer N."/>
            <person name="Luecker S."/>
            <person name="Lage O.M."/>
            <person name="Pohl T."/>
            <person name="Merkel B.J."/>
            <person name="Hornburger P."/>
            <person name="Mueller R.-W."/>
            <person name="Bruemmer F."/>
            <person name="Labrenz M."/>
            <person name="Spormann A.M."/>
            <person name="Op den Camp H."/>
            <person name="Overmann J."/>
            <person name="Amann R."/>
            <person name="Jetten M.S.M."/>
            <person name="Mascher T."/>
            <person name="Medema M.H."/>
            <person name="Devos D.P."/>
            <person name="Kaster A.-K."/>
            <person name="Ovreas L."/>
            <person name="Rohde M."/>
            <person name="Galperin M.Y."/>
            <person name="Jogler C."/>
        </authorList>
    </citation>
    <scope>NUCLEOTIDE SEQUENCE [LARGE SCALE GENOMIC DNA]</scope>
    <source>
        <strain evidence="2 3">HG66A1</strain>
    </source>
</reference>
<evidence type="ECO:0000313" key="2">
    <source>
        <dbReference type="EMBL" id="QDT24693.1"/>
    </source>
</evidence>
<keyword evidence="1" id="KW-1133">Transmembrane helix</keyword>
<dbReference type="Pfam" id="PF07963">
    <property type="entry name" value="N_methyl"/>
    <property type="match status" value="1"/>
</dbReference>
<dbReference type="OrthoDB" id="246242at2"/>
<dbReference type="AlphaFoldDB" id="A0A517PZ82"/>